<comment type="subcellular location">
    <subcellularLocation>
        <location evidence="1">Membrane</location>
        <topology evidence="1">Multi-pass membrane protein</topology>
    </subcellularLocation>
</comment>
<feature type="transmembrane region" description="Helical" evidence="6">
    <location>
        <begin position="59"/>
        <end position="76"/>
    </location>
</feature>
<feature type="region of interest" description="Disordered" evidence="5">
    <location>
        <begin position="1"/>
        <end position="23"/>
    </location>
</feature>
<organism evidence="8 9">
    <name type="scientific">Mycolicibacterium goodii</name>
    <name type="common">Mycobacterium goodii</name>
    <dbReference type="NCBI Taxonomy" id="134601"/>
    <lineage>
        <taxon>Bacteria</taxon>
        <taxon>Bacillati</taxon>
        <taxon>Actinomycetota</taxon>
        <taxon>Actinomycetes</taxon>
        <taxon>Mycobacteriales</taxon>
        <taxon>Mycobacteriaceae</taxon>
        <taxon>Mycolicibacterium</taxon>
    </lineage>
</organism>
<keyword evidence="4 6" id="KW-0472">Membrane</keyword>
<feature type="transmembrane region" description="Helical" evidence="6">
    <location>
        <begin position="261"/>
        <end position="278"/>
    </location>
</feature>
<reference evidence="8 9" key="1">
    <citation type="submission" date="2015-07" db="EMBL/GenBank/DDBJ databases">
        <title>Complete genome sequence of Mycobacterium goodii X7B, a facultative thermophilic biodesulfurizing bacterium.</title>
        <authorList>
            <person name="Yu B."/>
            <person name="Li F."/>
            <person name="Xu P."/>
        </authorList>
    </citation>
    <scope>NUCLEOTIDE SEQUENCE [LARGE SCALE GENOMIC DNA]</scope>
    <source>
        <strain evidence="8 9">X7B</strain>
    </source>
</reference>
<name>A0A0K0X4K6_MYCGD</name>
<proteinExistence type="predicted"/>
<evidence type="ECO:0000256" key="1">
    <source>
        <dbReference type="ARBA" id="ARBA00004141"/>
    </source>
</evidence>
<dbReference type="EMBL" id="CP012150">
    <property type="protein sequence ID" value="AKS32312.1"/>
    <property type="molecule type" value="Genomic_DNA"/>
</dbReference>
<feature type="transmembrane region" description="Helical" evidence="6">
    <location>
        <begin position="29"/>
        <end position="47"/>
    </location>
</feature>
<feature type="transmembrane region" description="Helical" evidence="6">
    <location>
        <begin position="88"/>
        <end position="110"/>
    </location>
</feature>
<feature type="transmembrane region" description="Helical" evidence="6">
    <location>
        <begin position="285"/>
        <end position="310"/>
    </location>
</feature>
<dbReference type="AlphaFoldDB" id="A0A0K0X4K6"/>
<feature type="transmembrane region" description="Helical" evidence="6">
    <location>
        <begin position="399"/>
        <end position="416"/>
    </location>
</feature>
<keyword evidence="2 6" id="KW-0812">Transmembrane</keyword>
<dbReference type="PANTHER" id="PTHR37422">
    <property type="entry name" value="TEICHURONIC ACID BIOSYNTHESIS PROTEIN TUAE"/>
    <property type="match status" value="1"/>
</dbReference>
<feature type="transmembrane region" description="Helical" evidence="6">
    <location>
        <begin position="212"/>
        <end position="230"/>
    </location>
</feature>
<feature type="transmembrane region" description="Helical" evidence="6">
    <location>
        <begin position="152"/>
        <end position="174"/>
    </location>
</feature>
<evidence type="ECO:0000259" key="7">
    <source>
        <dbReference type="Pfam" id="PF04932"/>
    </source>
</evidence>
<evidence type="ECO:0000256" key="5">
    <source>
        <dbReference type="SAM" id="MobiDB-lite"/>
    </source>
</evidence>
<dbReference type="KEGG" id="mgo:AFA91_10980"/>
<feature type="domain" description="O-antigen ligase-related" evidence="7">
    <location>
        <begin position="245"/>
        <end position="373"/>
    </location>
</feature>
<dbReference type="Pfam" id="PF04932">
    <property type="entry name" value="Wzy_C"/>
    <property type="match status" value="1"/>
</dbReference>
<accession>A0A0K0X4K6</accession>
<gene>
    <name evidence="8" type="ORF">AFA91_10980</name>
</gene>
<evidence type="ECO:0000256" key="2">
    <source>
        <dbReference type="ARBA" id="ARBA00022692"/>
    </source>
</evidence>
<dbReference type="OrthoDB" id="5243524at2"/>
<evidence type="ECO:0000256" key="4">
    <source>
        <dbReference type="ARBA" id="ARBA00023136"/>
    </source>
</evidence>
<protein>
    <submittedName>
        <fullName evidence="8">Polymerase</fullName>
    </submittedName>
</protein>
<sequence length="449" mass="47573">MTAVTSARSELRDRTGEGGEATPAERTPWLLGFLCFLIPALPTYVVLPGPLKSNGSPARMIAVLFFGLVILGFVMVRRSGHARRTSPGALILLAYFSLWLTTYGVALHGFDYTPGWTSTASSMTRTLIALTANVGVGLYVITRVRTVRQRHFVLGCLTIGLAFAALVGILQTVASVDIRYLFQPPGFVLNTDELALTERAGVARALGTSAHAIEYSVLATVLLPLAIYFARNAATRNARFLSACACVLAVVAMPTGISRTGVIALGAALLVLMLAHTVRHIVTGIVIGVLAAGAYVVTFPGIANALWVTIVNSERDPSVLGRTADYAEVSETFRAHPVFGLGLGGSPPDVYGYLDNEWLQAIVQGGVVGIVAMLLLMGGGILGIAAALRRATTRSDRDLAYTLGASFAAIMVSSFTFDVLGFQQAALLLFVMFGMLWSTFRVSSPGPDT</sequence>
<feature type="transmembrane region" description="Helical" evidence="6">
    <location>
        <begin position="361"/>
        <end position="387"/>
    </location>
</feature>
<dbReference type="InterPro" id="IPR051533">
    <property type="entry name" value="WaaL-like"/>
</dbReference>
<dbReference type="PANTHER" id="PTHR37422:SF13">
    <property type="entry name" value="LIPOPOLYSACCHARIDE BIOSYNTHESIS PROTEIN PA4999-RELATED"/>
    <property type="match status" value="1"/>
</dbReference>
<feature type="transmembrane region" description="Helical" evidence="6">
    <location>
        <begin position="237"/>
        <end position="255"/>
    </location>
</feature>
<dbReference type="GO" id="GO:0016020">
    <property type="term" value="C:membrane"/>
    <property type="evidence" value="ECO:0007669"/>
    <property type="project" value="UniProtKB-SubCell"/>
</dbReference>
<dbReference type="InterPro" id="IPR007016">
    <property type="entry name" value="O-antigen_ligase-rel_domated"/>
</dbReference>
<dbReference type="RefSeq" id="WP_083452840.1">
    <property type="nucleotide sequence ID" value="NZ_CP012150.1"/>
</dbReference>
<dbReference type="Proteomes" id="UP000062255">
    <property type="component" value="Chromosome"/>
</dbReference>
<evidence type="ECO:0000313" key="8">
    <source>
        <dbReference type="EMBL" id="AKS32312.1"/>
    </source>
</evidence>
<keyword evidence="3 6" id="KW-1133">Transmembrane helix</keyword>
<dbReference type="PATRIC" id="fig|134601.6.peg.2288"/>
<evidence type="ECO:0000313" key="9">
    <source>
        <dbReference type="Proteomes" id="UP000062255"/>
    </source>
</evidence>
<feature type="transmembrane region" description="Helical" evidence="6">
    <location>
        <begin position="122"/>
        <end position="140"/>
    </location>
</feature>
<evidence type="ECO:0000256" key="6">
    <source>
        <dbReference type="SAM" id="Phobius"/>
    </source>
</evidence>
<dbReference type="STRING" id="134601.AFA91_10980"/>
<evidence type="ECO:0000256" key="3">
    <source>
        <dbReference type="ARBA" id="ARBA00022989"/>
    </source>
</evidence>